<protein>
    <submittedName>
        <fullName evidence="2">Uncharacterized protein</fullName>
    </submittedName>
</protein>
<sequence>MDPFGGRKPTDNAIDRRRQRLDVRRRMQSKPPTRPIDAFKNAITSIRQRILSTTTTPAPTTVANRRQKAGRTRRIKSGRSPAGMVAAPLATSSTPPPAPAPAPINCAECRRLCNVRGRARSRPLGGSRRSGKDPVVASVASADEGIVASAGPAAATPFGNFWSYFIGNPDSDGMVASSGPADEGGKMWDNLVKFFTPPDDGMVSSAKDQDAWAPNFWHVFRPEQSDNVGAARRYGDENLPYCEDITG</sequence>
<feature type="region of interest" description="Disordered" evidence="1">
    <location>
        <begin position="1"/>
        <end position="36"/>
    </location>
</feature>
<feature type="compositionally biased region" description="Basic and acidic residues" evidence="1">
    <location>
        <begin position="8"/>
        <end position="25"/>
    </location>
</feature>
<evidence type="ECO:0000313" key="3">
    <source>
        <dbReference type="Proteomes" id="UP000075883"/>
    </source>
</evidence>
<name>A0A182M5K9_9DIPT</name>
<proteinExistence type="predicted"/>
<keyword evidence="3" id="KW-1185">Reference proteome</keyword>
<dbReference type="EMBL" id="AXCM01007896">
    <property type="status" value="NOT_ANNOTATED_CDS"/>
    <property type="molecule type" value="Genomic_DNA"/>
</dbReference>
<organism evidence="2 3">
    <name type="scientific">Anopheles culicifacies</name>
    <dbReference type="NCBI Taxonomy" id="139723"/>
    <lineage>
        <taxon>Eukaryota</taxon>
        <taxon>Metazoa</taxon>
        <taxon>Ecdysozoa</taxon>
        <taxon>Arthropoda</taxon>
        <taxon>Hexapoda</taxon>
        <taxon>Insecta</taxon>
        <taxon>Pterygota</taxon>
        <taxon>Neoptera</taxon>
        <taxon>Endopterygota</taxon>
        <taxon>Diptera</taxon>
        <taxon>Nematocera</taxon>
        <taxon>Culicoidea</taxon>
        <taxon>Culicidae</taxon>
        <taxon>Anophelinae</taxon>
        <taxon>Anopheles</taxon>
        <taxon>culicifacies species complex</taxon>
    </lineage>
</organism>
<dbReference type="AlphaFoldDB" id="A0A182M5K9"/>
<dbReference type="EnsemblMetazoa" id="ACUA010027-RA">
    <property type="protein sequence ID" value="ACUA010027-PA"/>
    <property type="gene ID" value="ACUA010027"/>
</dbReference>
<feature type="compositionally biased region" description="Basic residues" evidence="1">
    <location>
        <begin position="65"/>
        <end position="77"/>
    </location>
</feature>
<evidence type="ECO:0000313" key="2">
    <source>
        <dbReference type="EnsemblMetazoa" id="ACUA010027-PA"/>
    </source>
</evidence>
<evidence type="ECO:0000256" key="1">
    <source>
        <dbReference type="SAM" id="MobiDB-lite"/>
    </source>
</evidence>
<reference evidence="3" key="1">
    <citation type="submission" date="2013-09" db="EMBL/GenBank/DDBJ databases">
        <title>The Genome Sequence of Anopheles culicifacies species A.</title>
        <authorList>
            <consortium name="The Broad Institute Genomics Platform"/>
            <person name="Neafsey D.E."/>
            <person name="Besansky N."/>
            <person name="Howell P."/>
            <person name="Walton C."/>
            <person name="Young S.K."/>
            <person name="Zeng Q."/>
            <person name="Gargeya S."/>
            <person name="Fitzgerald M."/>
            <person name="Haas B."/>
            <person name="Abouelleil A."/>
            <person name="Allen A.W."/>
            <person name="Alvarado L."/>
            <person name="Arachchi H.M."/>
            <person name="Berlin A.M."/>
            <person name="Chapman S.B."/>
            <person name="Gainer-Dewar J."/>
            <person name="Goldberg J."/>
            <person name="Griggs A."/>
            <person name="Gujja S."/>
            <person name="Hansen M."/>
            <person name="Howarth C."/>
            <person name="Imamovic A."/>
            <person name="Ireland A."/>
            <person name="Larimer J."/>
            <person name="McCowan C."/>
            <person name="Murphy C."/>
            <person name="Pearson M."/>
            <person name="Poon T.W."/>
            <person name="Priest M."/>
            <person name="Roberts A."/>
            <person name="Saif S."/>
            <person name="Shea T."/>
            <person name="Sisk P."/>
            <person name="Sykes S."/>
            <person name="Wortman J."/>
            <person name="Nusbaum C."/>
            <person name="Birren B."/>
        </authorList>
    </citation>
    <scope>NUCLEOTIDE SEQUENCE [LARGE SCALE GENOMIC DNA]</scope>
    <source>
        <strain evidence="3">A-37</strain>
    </source>
</reference>
<reference evidence="2" key="2">
    <citation type="submission" date="2020-05" db="UniProtKB">
        <authorList>
            <consortium name="EnsemblMetazoa"/>
        </authorList>
    </citation>
    <scope>IDENTIFICATION</scope>
    <source>
        <strain evidence="2">A-37</strain>
    </source>
</reference>
<accession>A0A182M5K9</accession>
<feature type="region of interest" description="Disordered" evidence="1">
    <location>
        <begin position="60"/>
        <end position="100"/>
    </location>
</feature>
<dbReference type="Proteomes" id="UP000075883">
    <property type="component" value="Unassembled WGS sequence"/>
</dbReference>
<dbReference type="VEuPathDB" id="VectorBase:ACUA010027"/>